<keyword evidence="2" id="KW-0802">TPR repeat</keyword>
<dbReference type="SMART" id="SM00028">
    <property type="entry name" value="TPR"/>
    <property type="match status" value="2"/>
</dbReference>
<evidence type="ECO:0000256" key="1">
    <source>
        <dbReference type="ARBA" id="ARBA00022801"/>
    </source>
</evidence>
<dbReference type="InterPro" id="IPR036457">
    <property type="entry name" value="PPM-type-like_dom_sf"/>
</dbReference>
<evidence type="ECO:0000313" key="6">
    <source>
        <dbReference type="EMBL" id="TXB67025.1"/>
    </source>
</evidence>
<feature type="transmembrane region" description="Helical" evidence="4">
    <location>
        <begin position="354"/>
        <end position="376"/>
    </location>
</feature>
<evidence type="ECO:0000256" key="3">
    <source>
        <dbReference type="SAM" id="Coils"/>
    </source>
</evidence>
<keyword evidence="4" id="KW-0472">Membrane</keyword>
<dbReference type="AlphaFoldDB" id="A0A5C6RYH7"/>
<dbReference type="InterPro" id="IPR011990">
    <property type="entry name" value="TPR-like_helical_dom_sf"/>
</dbReference>
<protein>
    <submittedName>
        <fullName evidence="6">SpoIIE family protein phosphatase</fullName>
    </submittedName>
</protein>
<dbReference type="SUPFAM" id="SSF81606">
    <property type="entry name" value="PP2C-like"/>
    <property type="match status" value="1"/>
</dbReference>
<sequence length="651" mass="74945">MKNKNIDNISYFILKATFLFLSFFVLTVNLLATQNFEEQIKLANDIYLSNPDSSFQLCKSIEEALKKAPNNELLLAKTSLCKTRYLTLKAKFEEASQILNNIIPVFEAQNELTLIAKCYSMKSIIANKIKEATNAIEYNQKAFDFYKKADNLAGQIATLTNRSFIFINFELYDSAYVTLDKLFFYETKMSNKDRYFFFQNFGNYYTKIGDNNNAINNFEKAILFAEKENLTDSKVTALTLISAPYRRLKEYDKALQYITKSIDLAKEYNLIYELNEAFDELILIYESKNDFKNAYLTKLVNDSINNEIYNVEKINRINQFENQLKLAEKEKVITQQQLILKEEQLHHSEAKSKIATLLFVVIICILLIVFVSFIFYRAKKLNHKINAQKEEIELQKIIVEVKNKEITSSISYAKRIQNAILPPLSLINNFLPESFIFYLPKDIVAGDFYWMQQVDDTILFGVADCTGHGVPGAMVSVVCDNALNRATRELNIKQPAKILDAVSEIVIETFAKSEADVKDGMDIALCSWNKKTNAIEYAGANNSLYLIRNGELIETKADKQPIGKSLIKHPFTNHIIEIQKNDFIYLFSDGYADQFGGPKGKKFMYKAFKQMLIRYSSLPVKEQEEAIKSTFFKWKETHEQVDDICILGVKL</sequence>
<dbReference type="SUPFAM" id="SSF48452">
    <property type="entry name" value="TPR-like"/>
    <property type="match status" value="1"/>
</dbReference>
<dbReference type="InterPro" id="IPR052016">
    <property type="entry name" value="Bact_Sigma-Reg"/>
</dbReference>
<accession>A0A5C6RYH7</accession>
<dbReference type="Gene3D" id="1.25.40.10">
    <property type="entry name" value="Tetratricopeptide repeat domain"/>
    <property type="match status" value="1"/>
</dbReference>
<feature type="coiled-coil region" evidence="3">
    <location>
        <begin position="310"/>
        <end position="337"/>
    </location>
</feature>
<dbReference type="RefSeq" id="WP_147098186.1">
    <property type="nucleotide sequence ID" value="NZ_VOOS01000001.1"/>
</dbReference>
<keyword evidence="1" id="KW-0378">Hydrolase</keyword>
<dbReference type="EMBL" id="VOOS01000001">
    <property type="protein sequence ID" value="TXB67025.1"/>
    <property type="molecule type" value="Genomic_DNA"/>
</dbReference>
<dbReference type="PANTHER" id="PTHR43156">
    <property type="entry name" value="STAGE II SPORULATION PROTEIN E-RELATED"/>
    <property type="match status" value="1"/>
</dbReference>
<dbReference type="InterPro" id="IPR019734">
    <property type="entry name" value="TPR_rpt"/>
</dbReference>
<feature type="domain" description="PPM-type phosphatase" evidence="5">
    <location>
        <begin position="455"/>
        <end position="650"/>
    </location>
</feature>
<dbReference type="OrthoDB" id="9763484at2"/>
<evidence type="ECO:0000313" key="7">
    <source>
        <dbReference type="Proteomes" id="UP000321721"/>
    </source>
</evidence>
<feature type="repeat" description="TPR" evidence="2">
    <location>
        <begin position="235"/>
        <end position="268"/>
    </location>
</feature>
<dbReference type="Proteomes" id="UP000321721">
    <property type="component" value="Unassembled WGS sequence"/>
</dbReference>
<keyword evidence="3" id="KW-0175">Coiled coil</keyword>
<dbReference type="PANTHER" id="PTHR43156:SF9">
    <property type="entry name" value="HAMP DOMAIN-CONTAINING PROTEIN"/>
    <property type="match status" value="1"/>
</dbReference>
<feature type="repeat" description="TPR" evidence="2">
    <location>
        <begin position="195"/>
        <end position="228"/>
    </location>
</feature>
<gene>
    <name evidence="6" type="ORF">FRY74_02240</name>
</gene>
<organism evidence="6 7">
    <name type="scientific">Vicingus serpentipes</name>
    <dbReference type="NCBI Taxonomy" id="1926625"/>
    <lineage>
        <taxon>Bacteria</taxon>
        <taxon>Pseudomonadati</taxon>
        <taxon>Bacteroidota</taxon>
        <taxon>Flavobacteriia</taxon>
        <taxon>Flavobacteriales</taxon>
        <taxon>Vicingaceae</taxon>
        <taxon>Vicingus</taxon>
    </lineage>
</organism>
<dbReference type="PROSITE" id="PS50005">
    <property type="entry name" value="TPR"/>
    <property type="match status" value="2"/>
</dbReference>
<proteinExistence type="predicted"/>
<evidence type="ECO:0000256" key="2">
    <source>
        <dbReference type="PROSITE-ProRule" id="PRU00339"/>
    </source>
</evidence>
<keyword evidence="4" id="KW-1133">Transmembrane helix</keyword>
<name>A0A5C6RYH7_9FLAO</name>
<keyword evidence="4" id="KW-0812">Transmembrane</keyword>
<feature type="transmembrane region" description="Helical" evidence="4">
    <location>
        <begin position="12"/>
        <end position="32"/>
    </location>
</feature>
<evidence type="ECO:0000259" key="5">
    <source>
        <dbReference type="Pfam" id="PF07228"/>
    </source>
</evidence>
<keyword evidence="7" id="KW-1185">Reference proteome</keyword>
<dbReference type="InterPro" id="IPR001932">
    <property type="entry name" value="PPM-type_phosphatase-like_dom"/>
</dbReference>
<dbReference type="GO" id="GO:0016791">
    <property type="term" value="F:phosphatase activity"/>
    <property type="evidence" value="ECO:0007669"/>
    <property type="project" value="TreeGrafter"/>
</dbReference>
<comment type="caution">
    <text evidence="6">The sequence shown here is derived from an EMBL/GenBank/DDBJ whole genome shotgun (WGS) entry which is preliminary data.</text>
</comment>
<reference evidence="6 7" key="1">
    <citation type="submission" date="2019-08" db="EMBL/GenBank/DDBJ databases">
        <title>Genome of Vicingus serpentipes NCIMB 15042.</title>
        <authorList>
            <person name="Bowman J.P."/>
        </authorList>
    </citation>
    <scope>NUCLEOTIDE SEQUENCE [LARGE SCALE GENOMIC DNA]</scope>
    <source>
        <strain evidence="6 7">NCIMB 15042</strain>
    </source>
</reference>
<dbReference type="Pfam" id="PF07228">
    <property type="entry name" value="SpoIIE"/>
    <property type="match status" value="1"/>
</dbReference>
<dbReference type="Gene3D" id="3.60.40.10">
    <property type="entry name" value="PPM-type phosphatase domain"/>
    <property type="match status" value="1"/>
</dbReference>
<evidence type="ECO:0000256" key="4">
    <source>
        <dbReference type="SAM" id="Phobius"/>
    </source>
</evidence>